<evidence type="ECO:0000313" key="2">
    <source>
        <dbReference type="Proteomes" id="UP001500620"/>
    </source>
</evidence>
<sequence length="186" mass="20542">MACAPAELRAARRAGNEHSGRNVHMLPPRFIFLAIVTPDDDESVADRQQRTAWMLCSPNNRILGRGKQPFDTEAECREAVLGLVDAADRLNPVSTALGTSGHWVWRVELDGVPVAVSHRSYLRARECQYNVGRFMAALPAALLTEGRRLLREAPRAVERLTRGAVENPPAPRRALGDTAWRVISTA</sequence>
<gene>
    <name evidence="1" type="ORF">GCM10022255_063580</name>
</gene>
<proteinExistence type="predicted"/>
<evidence type="ECO:0000313" key="1">
    <source>
        <dbReference type="EMBL" id="GAA4255291.1"/>
    </source>
</evidence>
<organism evidence="1 2">
    <name type="scientific">Dactylosporangium darangshiense</name>
    <dbReference type="NCBI Taxonomy" id="579108"/>
    <lineage>
        <taxon>Bacteria</taxon>
        <taxon>Bacillati</taxon>
        <taxon>Actinomycetota</taxon>
        <taxon>Actinomycetes</taxon>
        <taxon>Micromonosporales</taxon>
        <taxon>Micromonosporaceae</taxon>
        <taxon>Dactylosporangium</taxon>
    </lineage>
</organism>
<dbReference type="Proteomes" id="UP001500620">
    <property type="component" value="Unassembled WGS sequence"/>
</dbReference>
<dbReference type="EMBL" id="BAABAT010000020">
    <property type="protein sequence ID" value="GAA4255291.1"/>
    <property type="molecule type" value="Genomic_DNA"/>
</dbReference>
<accession>A0ABP8DGE5</accession>
<name>A0ABP8DGE5_9ACTN</name>
<evidence type="ECO:0008006" key="3">
    <source>
        <dbReference type="Google" id="ProtNLM"/>
    </source>
</evidence>
<comment type="caution">
    <text evidence="1">The sequence shown here is derived from an EMBL/GenBank/DDBJ whole genome shotgun (WGS) entry which is preliminary data.</text>
</comment>
<protein>
    <recommendedName>
        <fullName evidence="3">DUF1508 domain-containing protein</fullName>
    </recommendedName>
</protein>
<keyword evidence="2" id="KW-1185">Reference proteome</keyword>
<reference evidence="2" key="1">
    <citation type="journal article" date="2019" name="Int. J. Syst. Evol. Microbiol.">
        <title>The Global Catalogue of Microorganisms (GCM) 10K type strain sequencing project: providing services to taxonomists for standard genome sequencing and annotation.</title>
        <authorList>
            <consortium name="The Broad Institute Genomics Platform"/>
            <consortium name="The Broad Institute Genome Sequencing Center for Infectious Disease"/>
            <person name="Wu L."/>
            <person name="Ma J."/>
        </authorList>
    </citation>
    <scope>NUCLEOTIDE SEQUENCE [LARGE SCALE GENOMIC DNA]</scope>
    <source>
        <strain evidence="2">JCM 17441</strain>
    </source>
</reference>